<gene>
    <name evidence="1" type="ORF">CDAR_561181</name>
</gene>
<evidence type="ECO:0000313" key="2">
    <source>
        <dbReference type="Proteomes" id="UP001054837"/>
    </source>
</evidence>
<proteinExistence type="predicted"/>
<dbReference type="Proteomes" id="UP001054837">
    <property type="component" value="Unassembled WGS sequence"/>
</dbReference>
<reference evidence="1 2" key="1">
    <citation type="submission" date="2021-06" db="EMBL/GenBank/DDBJ databases">
        <title>Caerostris darwini draft genome.</title>
        <authorList>
            <person name="Kono N."/>
            <person name="Arakawa K."/>
        </authorList>
    </citation>
    <scope>NUCLEOTIDE SEQUENCE [LARGE SCALE GENOMIC DNA]</scope>
</reference>
<name>A0AAV4TCG2_9ARAC</name>
<dbReference type="AlphaFoldDB" id="A0AAV4TCG2"/>
<accession>A0AAV4TCG2</accession>
<evidence type="ECO:0000313" key="1">
    <source>
        <dbReference type="EMBL" id="GIY43810.1"/>
    </source>
</evidence>
<organism evidence="1 2">
    <name type="scientific">Caerostris darwini</name>
    <dbReference type="NCBI Taxonomy" id="1538125"/>
    <lineage>
        <taxon>Eukaryota</taxon>
        <taxon>Metazoa</taxon>
        <taxon>Ecdysozoa</taxon>
        <taxon>Arthropoda</taxon>
        <taxon>Chelicerata</taxon>
        <taxon>Arachnida</taxon>
        <taxon>Araneae</taxon>
        <taxon>Araneomorphae</taxon>
        <taxon>Entelegynae</taxon>
        <taxon>Araneoidea</taxon>
        <taxon>Araneidae</taxon>
        <taxon>Caerostris</taxon>
    </lineage>
</organism>
<protein>
    <submittedName>
        <fullName evidence="1">Uncharacterized protein</fullName>
    </submittedName>
</protein>
<sequence>MDDIRPKTSDWFKDISKTVTAAPVAVWRHKGTPYAGIPVYASDTCLYSCHNKKQQSRLTYLKHTSNTCFTPYPNMRQHELAYLQHASDTCFVPYHNSQKQLRDISETYVQYLFHSIP</sequence>
<dbReference type="EMBL" id="BPLQ01009398">
    <property type="protein sequence ID" value="GIY43810.1"/>
    <property type="molecule type" value="Genomic_DNA"/>
</dbReference>
<keyword evidence="2" id="KW-1185">Reference proteome</keyword>
<comment type="caution">
    <text evidence="1">The sequence shown here is derived from an EMBL/GenBank/DDBJ whole genome shotgun (WGS) entry which is preliminary data.</text>
</comment>